<comment type="caution">
    <text evidence="3">The sequence shown here is derived from an EMBL/GenBank/DDBJ whole genome shotgun (WGS) entry which is preliminary data.</text>
</comment>
<evidence type="ECO:0000256" key="1">
    <source>
        <dbReference type="PIRSR" id="PIRSR016487-1"/>
    </source>
</evidence>
<feature type="domain" description="CYTH" evidence="2">
    <location>
        <begin position="2"/>
        <end position="148"/>
    </location>
</feature>
<evidence type="ECO:0000313" key="4">
    <source>
        <dbReference type="Proteomes" id="UP000244335"/>
    </source>
</evidence>
<proteinExistence type="predicted"/>
<dbReference type="Pfam" id="PF01928">
    <property type="entry name" value="CYTH"/>
    <property type="match status" value="1"/>
</dbReference>
<protein>
    <submittedName>
        <fullName evidence="3">CYTH domain-containing protein</fullName>
    </submittedName>
</protein>
<feature type="active site" description="Proton acceptor" evidence="1">
    <location>
        <position position="30"/>
    </location>
</feature>
<reference evidence="3 4" key="1">
    <citation type="submission" date="2018-04" db="EMBL/GenBank/DDBJ databases">
        <authorList>
            <person name="Hagen T."/>
        </authorList>
    </citation>
    <scope>NUCLEOTIDE SEQUENCE [LARGE SCALE GENOMIC DNA]</scope>
    <source>
        <strain evidence="3 4">TPD7009</strain>
    </source>
</reference>
<accession>A0AA92C7P5</accession>
<evidence type="ECO:0000313" key="3">
    <source>
        <dbReference type="EMBL" id="PVE57265.1"/>
    </source>
</evidence>
<dbReference type="PANTHER" id="PTHR40114">
    <property type="entry name" value="SLR0698 PROTEIN"/>
    <property type="match status" value="1"/>
</dbReference>
<dbReference type="CDD" id="cd07891">
    <property type="entry name" value="CYTH-like_CthTTM-like_1"/>
    <property type="match status" value="1"/>
</dbReference>
<dbReference type="InterPro" id="IPR023577">
    <property type="entry name" value="CYTH_domain"/>
</dbReference>
<sequence length="162" mass="18732">MAKEIERKFLVRSDEWQRETTSRKSFQQAYVASMEDRSVRVRIMDDADARLTIKIGTSALVRDEYEYPITVEDARELMTTALGIVIEKTRYTVDHEGFVWEVDVFDGLYRGLVVAEVEMKQETDRPALPAWLGPEVTGDRRYSNQHMALEDLSGELCHVLQD</sequence>
<organism evidence="3 4">
    <name type="scientific">Rhizobium rhizogenes</name>
    <name type="common">Agrobacterium rhizogenes</name>
    <dbReference type="NCBI Taxonomy" id="359"/>
    <lineage>
        <taxon>Bacteria</taxon>
        <taxon>Pseudomonadati</taxon>
        <taxon>Pseudomonadota</taxon>
        <taxon>Alphaproteobacteria</taxon>
        <taxon>Hyphomicrobiales</taxon>
        <taxon>Rhizobiaceae</taxon>
        <taxon>Rhizobium/Agrobacterium group</taxon>
        <taxon>Rhizobium</taxon>
    </lineage>
</organism>
<dbReference type="AlphaFoldDB" id="A0AA92C7P5"/>
<dbReference type="SMART" id="SM01118">
    <property type="entry name" value="CYTH"/>
    <property type="match status" value="1"/>
</dbReference>
<dbReference type="EMBL" id="QDFR01000001">
    <property type="protein sequence ID" value="PVE57265.1"/>
    <property type="molecule type" value="Genomic_DNA"/>
</dbReference>
<dbReference type="Proteomes" id="UP000244335">
    <property type="component" value="Unassembled WGS sequence"/>
</dbReference>
<name>A0AA92C7P5_RHIRH</name>
<dbReference type="PANTHER" id="PTHR40114:SF1">
    <property type="entry name" value="SLR0698 PROTEIN"/>
    <property type="match status" value="1"/>
</dbReference>
<evidence type="ECO:0000259" key="2">
    <source>
        <dbReference type="PROSITE" id="PS51707"/>
    </source>
</evidence>
<dbReference type="RefSeq" id="WP_062427781.1">
    <property type="nucleotide sequence ID" value="NZ_QDFR01000001.1"/>
</dbReference>
<dbReference type="PIRSF" id="PIRSF016487">
    <property type="entry name" value="CYTH_UCP016487"/>
    <property type="match status" value="1"/>
</dbReference>
<dbReference type="InterPro" id="IPR033469">
    <property type="entry name" value="CYTH-like_dom_sf"/>
</dbReference>
<dbReference type="SUPFAM" id="SSF55154">
    <property type="entry name" value="CYTH-like phosphatases"/>
    <property type="match status" value="1"/>
</dbReference>
<dbReference type="Gene3D" id="2.40.320.10">
    <property type="entry name" value="Hypothetical Protein Pfu-838710-001"/>
    <property type="match status" value="1"/>
</dbReference>
<dbReference type="InterPro" id="IPR012042">
    <property type="entry name" value="NeuTTM/CthTTM-like"/>
</dbReference>
<dbReference type="PROSITE" id="PS51707">
    <property type="entry name" value="CYTH"/>
    <property type="match status" value="1"/>
</dbReference>
<gene>
    <name evidence="3" type="ORF">DC430_05985</name>
</gene>